<dbReference type="PANTHER" id="PTHR31580">
    <property type="entry name" value="FILAMENT-LIKE PLANT PROTEIN 4"/>
    <property type="match status" value="1"/>
</dbReference>
<comment type="similarity">
    <text evidence="1">Belongs to the FPP family.</text>
</comment>
<dbReference type="SUPFAM" id="SSF57997">
    <property type="entry name" value="Tropomyosin"/>
    <property type="match status" value="1"/>
</dbReference>
<proteinExistence type="inferred from homology"/>
<feature type="compositionally biased region" description="Polar residues" evidence="4">
    <location>
        <begin position="45"/>
        <end position="58"/>
    </location>
</feature>
<feature type="region of interest" description="Disordered" evidence="4">
    <location>
        <begin position="639"/>
        <end position="681"/>
    </location>
</feature>
<dbReference type="GeneID" id="110750596"/>
<feature type="compositionally biased region" description="Low complexity" evidence="4">
    <location>
        <begin position="18"/>
        <end position="27"/>
    </location>
</feature>
<feature type="region of interest" description="Disordered" evidence="4">
    <location>
        <begin position="1"/>
        <end position="69"/>
    </location>
</feature>
<dbReference type="Pfam" id="PF05911">
    <property type="entry name" value="FPP"/>
    <property type="match status" value="3"/>
</dbReference>
<evidence type="ECO:0000256" key="4">
    <source>
        <dbReference type="SAM" id="MobiDB-lite"/>
    </source>
</evidence>
<sequence length="704" mass="78543">MDRKWLWKKKSSEKSSGETDSSGSVSSHSERYSDEQQEALKASPNHDTQSPEVTSKAASNAEDVNDSVKSLTERLSAALVNVSAKEDLVKQHAKVAEEAVAGWEKAENETTVFKLELEATMQQNSALEDRVSHLDGALKECVRQLRQAREEQEQAIQEAVVKKARDWESTKLKLESQIIELQRKAEANRSEVSAFVDPHLSHKLQSLEKENSALKLELLSQAEELEIRTIERDLSTQAAETASKQHLESIRKVAKLEAECRRQKALGCKIPVVHDHKSSAASSIYVESCMDSQSDSGERLNMMEIDSQKMNVSEPNKRDLNFSDSWASALVAELDQFKNEKAVNRNLPASSVDIDLMDDFLEMERLASLPQTEIGTSCLESEAIINQSNNEESALRAELEAMSHRTAELEDKLENLEVEKEKLEVEKAELEAMSHRTTELEHMLEKLEVEKEKLEVEKAELQTALAKSQECFEAAEFQLKEAEMKLEELQKELNSARESKQTIESQLISMEAEARTMSAKVNFLEAEVQRERALSAEIAVKCQSLKEELSRKNEEVNLQKNACSNGELKIKQEDLAVAAGKLAECQKTIASLGNQLKSLATLEDFLIDTANIPGFSAVAPQIPKADDKWKFHSNVTFSPKRDSVSKPADESCGPSVNRNEDTSPPSSSSSTSSTVLSTHVSSEKNRNGFAKFFSRTKSGIRLEI</sequence>
<evidence type="ECO:0000256" key="2">
    <source>
        <dbReference type="ARBA" id="ARBA00023054"/>
    </source>
</evidence>
<dbReference type="AlphaFoldDB" id="A0A6P5RP53"/>
<gene>
    <name evidence="6" type="primary">LOC110750596</name>
</gene>
<feature type="compositionally biased region" description="Low complexity" evidence="4">
    <location>
        <begin position="662"/>
        <end position="680"/>
    </location>
</feature>
<evidence type="ECO:0000256" key="1">
    <source>
        <dbReference type="ARBA" id="ARBA00005921"/>
    </source>
</evidence>
<feature type="compositionally biased region" description="Basic and acidic residues" evidence="4">
    <location>
        <begin position="639"/>
        <end position="649"/>
    </location>
</feature>
<keyword evidence="5" id="KW-1185">Reference proteome</keyword>
<feature type="compositionally biased region" description="Basic and acidic residues" evidence="4">
    <location>
        <begin position="1"/>
        <end position="17"/>
    </location>
</feature>
<dbReference type="PANTHER" id="PTHR31580:SF5">
    <property type="entry name" value="FILAMENT-LIKE PLANT PROTEIN 1-RELATED"/>
    <property type="match status" value="1"/>
</dbReference>
<organism evidence="5 6">
    <name type="scientific">Prunus avium</name>
    <name type="common">Cherry</name>
    <name type="synonym">Cerasus avium</name>
    <dbReference type="NCBI Taxonomy" id="42229"/>
    <lineage>
        <taxon>Eukaryota</taxon>
        <taxon>Viridiplantae</taxon>
        <taxon>Streptophyta</taxon>
        <taxon>Embryophyta</taxon>
        <taxon>Tracheophyta</taxon>
        <taxon>Spermatophyta</taxon>
        <taxon>Magnoliopsida</taxon>
        <taxon>eudicotyledons</taxon>
        <taxon>Gunneridae</taxon>
        <taxon>Pentapetalae</taxon>
        <taxon>rosids</taxon>
        <taxon>fabids</taxon>
        <taxon>Rosales</taxon>
        <taxon>Rosaceae</taxon>
        <taxon>Amygdaloideae</taxon>
        <taxon>Amygdaleae</taxon>
        <taxon>Prunus</taxon>
    </lineage>
</organism>
<dbReference type="RefSeq" id="XP_021806645.1">
    <property type="nucleotide sequence ID" value="XM_021950953.1"/>
</dbReference>
<evidence type="ECO:0000313" key="6">
    <source>
        <dbReference type="RefSeq" id="XP_021806645.1"/>
    </source>
</evidence>
<feature type="coiled-coil region" evidence="3">
    <location>
        <begin position="131"/>
        <end position="224"/>
    </location>
</feature>
<evidence type="ECO:0000256" key="3">
    <source>
        <dbReference type="SAM" id="Coils"/>
    </source>
</evidence>
<dbReference type="Proteomes" id="UP000515124">
    <property type="component" value="Unplaced"/>
</dbReference>
<keyword evidence="2 3" id="KW-0175">Coiled coil</keyword>
<feature type="coiled-coil region" evidence="3">
    <location>
        <begin position="385"/>
        <end position="562"/>
    </location>
</feature>
<dbReference type="InterPro" id="IPR008587">
    <property type="entry name" value="FPP_plant"/>
</dbReference>
<reference evidence="6" key="1">
    <citation type="submission" date="2025-08" db="UniProtKB">
        <authorList>
            <consortium name="RefSeq"/>
        </authorList>
    </citation>
    <scope>IDENTIFICATION</scope>
</reference>
<accession>A0A6P5RP53</accession>
<protein>
    <submittedName>
        <fullName evidence="6">Filament-like plant protein isoform X3</fullName>
    </submittedName>
</protein>
<evidence type="ECO:0000313" key="5">
    <source>
        <dbReference type="Proteomes" id="UP000515124"/>
    </source>
</evidence>
<name>A0A6P5RP53_PRUAV</name>